<dbReference type="SUPFAM" id="SSF53474">
    <property type="entry name" value="alpha/beta-Hydrolases"/>
    <property type="match status" value="1"/>
</dbReference>
<evidence type="ECO:0000313" key="5">
    <source>
        <dbReference type="EMBL" id="KAK9821994.1"/>
    </source>
</evidence>
<dbReference type="AlphaFoldDB" id="A0AAW1QKJ0"/>
<evidence type="ECO:0000256" key="4">
    <source>
        <dbReference type="ARBA" id="ARBA00022801"/>
    </source>
</evidence>
<accession>A0AAW1QKJ0</accession>
<dbReference type="GO" id="GO:0019915">
    <property type="term" value="P:lipid storage"/>
    <property type="evidence" value="ECO:0007669"/>
    <property type="project" value="InterPro"/>
</dbReference>
<keyword evidence="3" id="KW-0551">Lipid droplet</keyword>
<gene>
    <name evidence="5" type="ORF">WJX81_005374</name>
</gene>
<comment type="subcellular location">
    <subcellularLocation>
        <location evidence="1">Lipid droplet</location>
    </subcellularLocation>
</comment>
<dbReference type="Gene3D" id="3.40.50.1820">
    <property type="entry name" value="alpha/beta hydrolase"/>
    <property type="match status" value="1"/>
</dbReference>
<dbReference type="PANTHER" id="PTHR13390">
    <property type="entry name" value="LIPASE"/>
    <property type="match status" value="1"/>
</dbReference>
<comment type="caution">
    <text evidence="5">The sequence shown here is derived from an EMBL/GenBank/DDBJ whole genome shotgun (WGS) entry which is preliminary data.</text>
</comment>
<dbReference type="EMBL" id="JALJOU010000092">
    <property type="protein sequence ID" value="KAK9821994.1"/>
    <property type="molecule type" value="Genomic_DNA"/>
</dbReference>
<keyword evidence="6" id="KW-1185">Reference proteome</keyword>
<evidence type="ECO:0000256" key="3">
    <source>
        <dbReference type="ARBA" id="ARBA00022677"/>
    </source>
</evidence>
<evidence type="ECO:0000256" key="1">
    <source>
        <dbReference type="ARBA" id="ARBA00004502"/>
    </source>
</evidence>
<reference evidence="5 6" key="1">
    <citation type="journal article" date="2024" name="Nat. Commun.">
        <title>Phylogenomics reveals the evolutionary origins of lichenization in chlorophyte algae.</title>
        <authorList>
            <person name="Puginier C."/>
            <person name="Libourel C."/>
            <person name="Otte J."/>
            <person name="Skaloud P."/>
            <person name="Haon M."/>
            <person name="Grisel S."/>
            <person name="Petersen M."/>
            <person name="Berrin J.G."/>
            <person name="Delaux P.M."/>
            <person name="Dal Grande F."/>
            <person name="Keller J."/>
        </authorList>
    </citation>
    <scope>NUCLEOTIDE SEQUENCE [LARGE SCALE GENOMIC DNA]</scope>
    <source>
        <strain evidence="5 6">SAG 245.80</strain>
    </source>
</reference>
<organism evidence="5 6">
    <name type="scientific">Elliptochloris bilobata</name>
    <dbReference type="NCBI Taxonomy" id="381761"/>
    <lineage>
        <taxon>Eukaryota</taxon>
        <taxon>Viridiplantae</taxon>
        <taxon>Chlorophyta</taxon>
        <taxon>core chlorophytes</taxon>
        <taxon>Trebouxiophyceae</taxon>
        <taxon>Trebouxiophyceae incertae sedis</taxon>
        <taxon>Elliptochloris clade</taxon>
        <taxon>Elliptochloris</taxon>
    </lineage>
</organism>
<dbReference type="InterPro" id="IPR029058">
    <property type="entry name" value="AB_hydrolase_fold"/>
</dbReference>
<dbReference type="PANTHER" id="PTHR13390:SF0">
    <property type="entry name" value="LIPID DROPLET-ASSOCIATED HYDROLASE"/>
    <property type="match status" value="1"/>
</dbReference>
<sequence length="294" mass="31515">MIGLDAEGPPRLQLLLLPGNPGFAHFYAPFLCALHAALGGGAAVACASYLGHHCRTSRPCGRIYGLEEQMANVAALLRALQARGAPVAIVGHSLGAYLALHATQEVERCGPAAAKRLTGSCAAEPLHVSKVVALFPFMAVDRASLVQRVLAAAARVPWLMAALGALLGRLPARFVRWVARRVAGADAHAEAAVQRCLRGPAFRNFFALARDEFAAMARPDWRPLARLGPRATVLCSAHDCWFPDWQAEQVARCAPQCQVIALEGKRHDFCVSVEQSQQVAERTAALLRPLLLEG</sequence>
<dbReference type="GO" id="GO:0005811">
    <property type="term" value="C:lipid droplet"/>
    <property type="evidence" value="ECO:0007669"/>
    <property type="project" value="UniProtKB-SubCell"/>
</dbReference>
<evidence type="ECO:0008006" key="7">
    <source>
        <dbReference type="Google" id="ProtNLM"/>
    </source>
</evidence>
<dbReference type="Pfam" id="PF10230">
    <property type="entry name" value="LIDHydrolase"/>
    <property type="match status" value="1"/>
</dbReference>
<dbReference type="GO" id="GO:0016298">
    <property type="term" value="F:lipase activity"/>
    <property type="evidence" value="ECO:0007669"/>
    <property type="project" value="InterPro"/>
</dbReference>
<keyword evidence="4" id="KW-0378">Hydrolase</keyword>
<proteinExistence type="inferred from homology"/>
<evidence type="ECO:0000256" key="2">
    <source>
        <dbReference type="ARBA" id="ARBA00008300"/>
    </source>
</evidence>
<comment type="similarity">
    <text evidence="2">Belongs to the AB hydrolase superfamily. LDAH family.</text>
</comment>
<dbReference type="InterPro" id="IPR019363">
    <property type="entry name" value="LDAH"/>
</dbReference>
<protein>
    <recommendedName>
        <fullName evidence="7">AB hydrolase-1 domain-containing protein</fullName>
    </recommendedName>
</protein>
<dbReference type="Proteomes" id="UP001445335">
    <property type="component" value="Unassembled WGS sequence"/>
</dbReference>
<evidence type="ECO:0000313" key="6">
    <source>
        <dbReference type="Proteomes" id="UP001445335"/>
    </source>
</evidence>
<name>A0AAW1QKJ0_9CHLO</name>